<dbReference type="InterPro" id="IPR053958">
    <property type="entry name" value="HMGCR/SNAP/NPC1-like_SSD"/>
</dbReference>
<evidence type="ECO:0000313" key="18">
    <source>
        <dbReference type="Proteomes" id="UP000239560"/>
    </source>
</evidence>
<dbReference type="EMBL" id="LCTV02000009">
    <property type="protein sequence ID" value="PRQ72837.1"/>
    <property type="molecule type" value="Genomic_DNA"/>
</dbReference>
<keyword evidence="6 12" id="KW-1133">Transmembrane helix</keyword>
<keyword evidence="10" id="KW-0325">Glycoprotein</keyword>
<dbReference type="OMA" id="WWFDVES"/>
<dbReference type="GO" id="GO:0015918">
    <property type="term" value="P:sterol transport"/>
    <property type="evidence" value="ECO:0007669"/>
    <property type="project" value="TreeGrafter"/>
</dbReference>
<feature type="signal peptide" evidence="13">
    <location>
        <begin position="1"/>
        <end position="21"/>
    </location>
</feature>
<dbReference type="Pfam" id="PF12349">
    <property type="entry name" value="Sterol-sensing"/>
    <property type="match status" value="1"/>
</dbReference>
<dbReference type="Pfam" id="PF16414">
    <property type="entry name" value="NPC1_N"/>
    <property type="match status" value="1"/>
</dbReference>
<dbReference type="GO" id="GO:0032934">
    <property type="term" value="F:sterol binding"/>
    <property type="evidence" value="ECO:0007669"/>
    <property type="project" value="TreeGrafter"/>
</dbReference>
<keyword evidence="4 12" id="KW-0812">Transmembrane</keyword>
<proteinExistence type="inferred from homology"/>
<evidence type="ECO:0000313" key="17">
    <source>
        <dbReference type="Proteomes" id="UP000199069"/>
    </source>
</evidence>
<evidence type="ECO:0000256" key="3">
    <source>
        <dbReference type="ARBA" id="ARBA00022448"/>
    </source>
</evidence>
<evidence type="ECO:0000256" key="11">
    <source>
        <dbReference type="SAM" id="MobiDB-lite"/>
    </source>
</evidence>
<dbReference type="InterPro" id="IPR032190">
    <property type="entry name" value="NPC1_N"/>
</dbReference>
<gene>
    <name evidence="15" type="primary">FGENESH: predicted gene_9.431</name>
    <name evidence="16" type="ORF">AAT19DRAFT_16761</name>
    <name evidence="15" type="ORF">BN2166_0050850</name>
</gene>
<keyword evidence="17" id="KW-1185">Reference proteome</keyword>
<feature type="chain" id="PRO_5033228194" evidence="13">
    <location>
        <begin position="22"/>
        <end position="1548"/>
    </location>
</feature>
<dbReference type="FunFam" id="1.20.1640.10:FF:000029">
    <property type="entry name" value="Putative Patched sphingolipid transporter"/>
    <property type="match status" value="1"/>
</dbReference>
<dbReference type="Proteomes" id="UP000239560">
    <property type="component" value="Unassembled WGS sequence"/>
</dbReference>
<feature type="domain" description="SSD" evidence="14">
    <location>
        <begin position="863"/>
        <end position="1026"/>
    </location>
</feature>
<evidence type="ECO:0000256" key="2">
    <source>
        <dbReference type="ARBA" id="ARBA00005585"/>
    </source>
</evidence>
<dbReference type="Proteomes" id="UP000199069">
    <property type="component" value="Unassembled WGS sequence"/>
</dbReference>
<dbReference type="PANTHER" id="PTHR45727:SF2">
    <property type="entry name" value="NPC INTRACELLULAR CHOLESTEROL TRANSPORTER 1"/>
    <property type="match status" value="1"/>
</dbReference>
<feature type="region of interest" description="Disordered" evidence="11">
    <location>
        <begin position="347"/>
        <end position="453"/>
    </location>
</feature>
<comment type="similarity">
    <text evidence="2">Belongs to the patched family.</text>
</comment>
<evidence type="ECO:0000256" key="8">
    <source>
        <dbReference type="ARBA" id="ARBA00023136"/>
    </source>
</evidence>
<keyword evidence="9" id="KW-1015">Disulfide bond</keyword>
<feature type="compositionally biased region" description="Low complexity" evidence="11">
    <location>
        <begin position="398"/>
        <end position="427"/>
    </location>
</feature>
<reference evidence="15 17" key="1">
    <citation type="submission" date="2015-07" db="EMBL/GenBank/DDBJ databases">
        <authorList>
            <person name="Cajimat M.N.B."/>
            <person name="Milazzo M.L."/>
            <person name="Fulhorst C.F."/>
        </authorList>
    </citation>
    <scope>NUCLEOTIDE SEQUENCE [LARGE SCALE GENOMIC DNA]</scope>
    <source>
        <strain evidence="15">Single colony</strain>
    </source>
</reference>
<sequence length="1548" mass="167619">MLSSTLRLVCLAVAVVPVVFALSEDATPTFVREEGRCAMRDSCGRKSVFSGEIPCPDNGLATAHDDDLAYKALLAGICGEDFPTTTCCTTGQLETLQANLAQADPLISACPACRLNFRRFFCSFTCSPNQSLFLTVTSTQTLKKDGKDREAVKSVDFAVAEQFGEGFFDACKDVKFGATNGFAMDLIGGGAKDWLSFLRYMGQERALGSPFQIDIPSPDSPPSQNTTLSPPTPFNAPSESCSSTSLTSRCACPDCPAVCASLPPLLSPREKWERRCRVGKMDCFPFALLIVYAVAVLAVVFGGVGREVRRRMGSKGGAIRLGDEESDTGTGESESLLTRLIGRLNPSHLFTPTSTGRPRRSTLNGSDTEYSASPLPLDSAPRNDDLLSEAEYDPSPAPLASNSPPLSRSTPRTGDSSAGSSSTRARGGTVGSASSRLLRRTDESSRSSRGASLLDPAADSSALLQPRSYPLNTFLSRAFYRLGFFCSTHPFIVLAIGLAVCGLANAGWARFEIEKDPVELWVPKGSEVRREKEAFEKAFGPFYRTEQIFFSVAPPVRLRLVDGREEEEEQDWTPIDQPVLSWPVLQYILDVETQIRTLASSSSGLTLEDVCFAPTTSAEDGKTALSVDECVVQSPLGYFQNSLEGVTEDSWASQLDSCTSSPASCLPPFGQPLNPKLVLGGVPEGAANHDARAVIITYVVRNSVDPIEVARAQEWETALRNYLRQLADPQSEARRDYGLKVSWSVGTSLEEELNAATNTDVPIVVTSYFLMFAYVAVSLGGSATGLVKVLGRIAVLIGAALMRLARWVAKRAKALSGRGGVKLGDDEAEEGAGRPGRFRTASAAMSDGFGSTTRPRKDSLVAYFKKQVLVDSKFLLGLWGILIVLLSVSTSVALCSAGGVKTTLIIAEVIPFLVLAIGVDNVFLLSHELDQQNVRSYRENSLLMPGEEYEDEVVAEPSLPAEERVARALGRMGPSILLSASCQTLAFSLGALVGMPAVRNFAIYAAVAVLLNALLQITVFVAAMAIDLRRVESNRIDCFPCIKVSNITAIVHSAHPTESLLAHLVRTVYTPTLLRRPVKYLVLLLFSGLFILSWIGARHIELGLDQRLALPGSSYLVDYFNAVDEYLDVGPPVYFVVENLNVTALPNVRHLCGRFSTCDQFSLANSLEAERKRPAVSYLAEPPAVWVDDFVQWLNPLLEDCCRVKRRNPDEFCGPNDSESLCKPCFEDREPPWNTTLEGLPEDDEFMRYVAHWLESPTDEACPLGGKAGYSSALAISKDGENVDLSHFRTYHTPLKTQDDFINALAAARRIAADLAKRTGARVFPYSLFYVFFSSYDTIRSTSRMVLFIALVVVFAVTAALLGSLRTASVVICTVFLSLFSVLGAMGVWGVSLNPLSLVNLVIAIGIAVEFCAHIARAFVGALGGGLPRSHPQAQRDRDERARTALEDVGASVMSGIGATKLIGISVLWLTRSALLKTYYARIWLALIVSSAVHGLVFLPVALSLWGSQGYALTAEEGDGAWIATSVESRYQDRPFVDDDASSGDSEY</sequence>
<evidence type="ECO:0000256" key="7">
    <source>
        <dbReference type="ARBA" id="ARBA00023055"/>
    </source>
</evidence>
<dbReference type="PROSITE" id="PS50156">
    <property type="entry name" value="SSD"/>
    <property type="match status" value="1"/>
</dbReference>
<keyword evidence="3" id="KW-0813">Transport</keyword>
<dbReference type="PANTHER" id="PTHR45727">
    <property type="entry name" value="NPC INTRACELLULAR CHOLESTEROL TRANSPORTER 1"/>
    <property type="match status" value="1"/>
</dbReference>
<keyword evidence="8 12" id="KW-0472">Membrane</keyword>
<evidence type="ECO:0000256" key="4">
    <source>
        <dbReference type="ARBA" id="ARBA00022692"/>
    </source>
</evidence>
<reference evidence="16 18" key="2">
    <citation type="journal article" date="2018" name="Elife">
        <title>Functional genomics of lipid metabolism in the oleaginous yeast Rhodosporidium toruloides.</title>
        <authorList>
            <person name="Coradetti S.T."/>
            <person name="Pinel D."/>
            <person name="Geiselman G."/>
            <person name="Ito M."/>
            <person name="Mondo S."/>
            <person name="Reilly M.C."/>
            <person name="Cheng Y.F."/>
            <person name="Bauer S."/>
            <person name="Grigoriev I."/>
            <person name="Gladden J.M."/>
            <person name="Simmons B.A."/>
            <person name="Brem R."/>
            <person name="Arkin A.P."/>
            <person name="Skerker J.M."/>
        </authorList>
    </citation>
    <scope>NUCLEOTIDE SEQUENCE [LARGE SCALE GENOMIC DNA]</scope>
    <source>
        <strain evidence="16 18">NBRC 0880</strain>
    </source>
</reference>
<comment type="subcellular location">
    <subcellularLocation>
        <location evidence="1">Membrane</location>
        <topology evidence="1">Multi-pass membrane protein</topology>
    </subcellularLocation>
</comment>
<dbReference type="EMBL" id="CWKI01000009">
    <property type="protein sequence ID" value="CTR09224.1"/>
    <property type="molecule type" value="Genomic_DNA"/>
</dbReference>
<dbReference type="Gene3D" id="1.20.1640.10">
    <property type="entry name" value="Multidrug efflux transporter AcrB transmembrane domain"/>
    <property type="match status" value="2"/>
</dbReference>
<evidence type="ECO:0000259" key="14">
    <source>
        <dbReference type="PROSITE" id="PS50156"/>
    </source>
</evidence>
<dbReference type="GO" id="GO:0016020">
    <property type="term" value="C:membrane"/>
    <property type="evidence" value="ECO:0007669"/>
    <property type="project" value="UniProtKB-SubCell"/>
</dbReference>
<organism evidence="15 17">
    <name type="scientific">Rhodotorula toruloides</name>
    <name type="common">Yeast</name>
    <name type="synonym">Rhodosporidium toruloides</name>
    <dbReference type="NCBI Taxonomy" id="5286"/>
    <lineage>
        <taxon>Eukaryota</taxon>
        <taxon>Fungi</taxon>
        <taxon>Dikarya</taxon>
        <taxon>Basidiomycota</taxon>
        <taxon>Pucciniomycotina</taxon>
        <taxon>Microbotryomycetes</taxon>
        <taxon>Sporidiobolales</taxon>
        <taxon>Sporidiobolaceae</taxon>
        <taxon>Rhodotorula</taxon>
    </lineage>
</organism>
<evidence type="ECO:0000313" key="15">
    <source>
        <dbReference type="EMBL" id="CTR09224.1"/>
    </source>
</evidence>
<feature type="transmembrane region" description="Helical" evidence="12">
    <location>
        <begin position="1345"/>
        <end position="1363"/>
    </location>
</feature>
<name>A0A0K3CHT6_RHOTO</name>
<dbReference type="OrthoDB" id="6510177at2759"/>
<feature type="transmembrane region" description="Helical" evidence="12">
    <location>
        <begin position="1483"/>
        <end position="1506"/>
    </location>
</feature>
<dbReference type="InterPro" id="IPR053956">
    <property type="entry name" value="NPC1_MLD"/>
</dbReference>
<dbReference type="Pfam" id="PF03176">
    <property type="entry name" value="MMPL"/>
    <property type="match status" value="1"/>
</dbReference>
<protein>
    <submittedName>
        <fullName evidence="15">BY PROTMAP: gi|472581558|gb|EMS19286.1| vacuolar membrane protein [Rhodosporidium toruloides NP11] gi|647403092|emb|CDR49266.1| RHTO0S24e02168g1_1 [Rhodosporidium toruloides]</fullName>
    </submittedName>
    <submittedName>
        <fullName evidence="16">Sterol-sensing domain of SREBP cleavage-activation-domain containing protein</fullName>
    </submittedName>
</protein>
<evidence type="ECO:0000256" key="10">
    <source>
        <dbReference type="ARBA" id="ARBA00023180"/>
    </source>
</evidence>
<feature type="transmembrane region" description="Helical" evidence="12">
    <location>
        <begin position="976"/>
        <end position="995"/>
    </location>
</feature>
<evidence type="ECO:0000256" key="1">
    <source>
        <dbReference type="ARBA" id="ARBA00004141"/>
    </source>
</evidence>
<keyword evidence="5 13" id="KW-0732">Signal</keyword>
<keyword evidence="7" id="KW-0445">Lipid transport</keyword>
<dbReference type="Pfam" id="PF22314">
    <property type="entry name" value="NPC1_MLD"/>
    <property type="match status" value="1"/>
</dbReference>
<feature type="transmembrane region" description="Helical" evidence="12">
    <location>
        <begin position="284"/>
        <end position="305"/>
    </location>
</feature>
<feature type="transmembrane region" description="Helical" evidence="12">
    <location>
        <begin position="1401"/>
        <end position="1428"/>
    </location>
</feature>
<dbReference type="InterPro" id="IPR004869">
    <property type="entry name" value="MMPL_dom"/>
</dbReference>
<evidence type="ECO:0000256" key="5">
    <source>
        <dbReference type="ARBA" id="ARBA00022729"/>
    </source>
</evidence>
<dbReference type="SUPFAM" id="SSF82866">
    <property type="entry name" value="Multidrug efflux transporter AcrB transmembrane domain"/>
    <property type="match status" value="2"/>
</dbReference>
<feature type="region of interest" description="Disordered" evidence="11">
    <location>
        <begin position="211"/>
        <end position="240"/>
    </location>
</feature>
<feature type="transmembrane region" description="Helical" evidence="12">
    <location>
        <begin position="1080"/>
        <end position="1097"/>
    </location>
</feature>
<evidence type="ECO:0000256" key="9">
    <source>
        <dbReference type="ARBA" id="ARBA00023157"/>
    </source>
</evidence>
<feature type="transmembrane region" description="Helical" evidence="12">
    <location>
        <begin position="905"/>
        <end position="925"/>
    </location>
</feature>
<dbReference type="STRING" id="5286.A0A0K3CHT6"/>
<evidence type="ECO:0000313" key="16">
    <source>
        <dbReference type="EMBL" id="PRQ72837.1"/>
    </source>
</evidence>
<feature type="transmembrane region" description="Helical" evidence="12">
    <location>
        <begin position="1449"/>
        <end position="1471"/>
    </location>
</feature>
<feature type="transmembrane region" description="Helical" evidence="12">
    <location>
        <begin position="1370"/>
        <end position="1389"/>
    </location>
</feature>
<evidence type="ECO:0000256" key="13">
    <source>
        <dbReference type="SAM" id="SignalP"/>
    </source>
</evidence>
<feature type="transmembrane region" description="Helical" evidence="12">
    <location>
        <begin position="874"/>
        <end position="899"/>
    </location>
</feature>
<evidence type="ECO:0000256" key="12">
    <source>
        <dbReference type="SAM" id="Phobius"/>
    </source>
</evidence>
<dbReference type="InterPro" id="IPR000731">
    <property type="entry name" value="SSD"/>
</dbReference>
<evidence type="ECO:0000256" key="6">
    <source>
        <dbReference type="ARBA" id="ARBA00022989"/>
    </source>
</evidence>
<accession>A0A0K3CHT6</accession>
<feature type="transmembrane region" description="Helical" evidence="12">
    <location>
        <begin position="1001"/>
        <end position="1026"/>
    </location>
</feature>